<evidence type="ECO:0000259" key="9">
    <source>
        <dbReference type="Pfam" id="PF02866"/>
    </source>
</evidence>
<evidence type="ECO:0000256" key="3">
    <source>
        <dbReference type="ARBA" id="ARBA00023027"/>
    </source>
</evidence>
<dbReference type="GO" id="GO:0006099">
    <property type="term" value="P:tricarboxylic acid cycle"/>
    <property type="evidence" value="ECO:0007669"/>
    <property type="project" value="UniProtKB-UniRule"/>
</dbReference>
<reference evidence="10 11" key="1">
    <citation type="submission" date="2019-02" db="EMBL/GenBank/DDBJ databases">
        <authorList>
            <person name="Li Y."/>
        </authorList>
    </citation>
    <scope>NUCLEOTIDE SEQUENCE [LARGE SCALE GENOMIC DNA]</scope>
    <source>
        <strain evidence="10 11">30C10-4-7</strain>
    </source>
</reference>
<feature type="domain" description="Lactate/malate dehydrogenase N-terminal" evidence="8">
    <location>
        <begin position="3"/>
        <end position="144"/>
    </location>
</feature>
<comment type="similarity">
    <text evidence="4">Belongs to the LDH/MDH superfamily. MDH type 3 family.</text>
</comment>
<sequence length="314" mass="33582">MQTKITVIGAGAVGATTADNLVRRNIAEEIVLLDIKEGVAEGKAQDMMQTAALLGFDSTIKGVTNDYTQTAGSTVAVITSGIPRKPGMTREELIGTNADIVKSVVDNLVKHSPDIIILIVSNPMDTMTYLALKSSGLPKNRIIGMGGALDSARFKYQISQKLQASANDLNAIVIGGHGDTTMIPLIHQATWNSIPVNSFLTPEEQDDIVKKTMVGGATLTALIGTSAWYAPGAATAAMVESIVRDQNRLFTASVFLEGEYGEEDINIGVPVIVNKKGWDRIVPLELSEEEKALFKNSANAVRNMNQVLKDSNII</sequence>
<dbReference type="InterPro" id="IPR015955">
    <property type="entry name" value="Lactate_DH/Glyco_Ohase_4_C"/>
</dbReference>
<dbReference type="GO" id="GO:0030060">
    <property type="term" value="F:L-malate dehydrogenase (NAD+) activity"/>
    <property type="evidence" value="ECO:0007669"/>
    <property type="project" value="UniProtKB-UniRule"/>
</dbReference>
<feature type="binding site" evidence="4 6">
    <location>
        <position position="90"/>
    </location>
    <ligand>
        <name>substrate</name>
    </ligand>
</feature>
<name>A0A4Q6Y173_9SPHI</name>
<dbReference type="EC" id="1.1.1.37" evidence="4"/>
<feature type="binding site" evidence="4 7">
    <location>
        <position position="34"/>
    </location>
    <ligand>
        <name>NAD(+)</name>
        <dbReference type="ChEBI" id="CHEBI:57540"/>
    </ligand>
</feature>
<dbReference type="PANTHER" id="PTHR43128">
    <property type="entry name" value="L-2-HYDROXYCARBOXYLATE DEHYDROGENASE (NAD(P)(+))"/>
    <property type="match status" value="1"/>
</dbReference>
<dbReference type="InterPro" id="IPR022383">
    <property type="entry name" value="Lactate/malate_DH_C"/>
</dbReference>
<protein>
    <recommendedName>
        <fullName evidence="4">Malate dehydrogenase</fullName>
        <ecNumber evidence="4">1.1.1.37</ecNumber>
    </recommendedName>
</protein>
<dbReference type="InterPro" id="IPR001236">
    <property type="entry name" value="Lactate/malate_DH_N"/>
</dbReference>
<dbReference type="InterPro" id="IPR036291">
    <property type="entry name" value="NAD(P)-bd_dom_sf"/>
</dbReference>
<proteinExistence type="inferred from homology"/>
<feature type="binding site" evidence="4 6">
    <location>
        <position position="153"/>
    </location>
    <ligand>
        <name>substrate</name>
    </ligand>
</feature>
<dbReference type="FunFam" id="3.40.50.720:FF:000018">
    <property type="entry name" value="Malate dehydrogenase"/>
    <property type="match status" value="1"/>
</dbReference>
<dbReference type="EMBL" id="SGIT01000001">
    <property type="protein sequence ID" value="RZF62746.1"/>
    <property type="molecule type" value="Genomic_DNA"/>
</dbReference>
<dbReference type="PIRSF" id="PIRSF000102">
    <property type="entry name" value="Lac_mal_DH"/>
    <property type="match status" value="1"/>
</dbReference>
<feature type="binding site" evidence="4 7">
    <location>
        <begin position="120"/>
        <end position="122"/>
    </location>
    <ligand>
        <name>NAD(+)</name>
        <dbReference type="ChEBI" id="CHEBI:57540"/>
    </ligand>
</feature>
<dbReference type="PANTHER" id="PTHR43128:SF16">
    <property type="entry name" value="L-LACTATE DEHYDROGENASE"/>
    <property type="match status" value="1"/>
</dbReference>
<feature type="active site" description="Proton acceptor" evidence="4 5">
    <location>
        <position position="177"/>
    </location>
</feature>
<dbReference type="Proteomes" id="UP000292855">
    <property type="component" value="Unassembled WGS sequence"/>
</dbReference>
<comment type="catalytic activity">
    <reaction evidence="4">
        <text>(S)-malate + NAD(+) = oxaloacetate + NADH + H(+)</text>
        <dbReference type="Rhea" id="RHEA:21432"/>
        <dbReference type="ChEBI" id="CHEBI:15378"/>
        <dbReference type="ChEBI" id="CHEBI:15589"/>
        <dbReference type="ChEBI" id="CHEBI:16452"/>
        <dbReference type="ChEBI" id="CHEBI:57540"/>
        <dbReference type="ChEBI" id="CHEBI:57945"/>
        <dbReference type="EC" id="1.1.1.37"/>
    </reaction>
</comment>
<evidence type="ECO:0000256" key="4">
    <source>
        <dbReference type="HAMAP-Rule" id="MF_00487"/>
    </source>
</evidence>
<keyword evidence="11" id="KW-1185">Reference proteome</keyword>
<dbReference type="Pfam" id="PF02866">
    <property type="entry name" value="Ldh_1_C"/>
    <property type="match status" value="1"/>
</dbReference>
<evidence type="ECO:0000256" key="6">
    <source>
        <dbReference type="PIRSR" id="PIRSR000102-2"/>
    </source>
</evidence>
<dbReference type="CDD" id="cd01339">
    <property type="entry name" value="LDH-like_MDH"/>
    <property type="match status" value="1"/>
</dbReference>
<feature type="binding site" evidence="4 6">
    <location>
        <position position="122"/>
    </location>
    <ligand>
        <name>substrate</name>
    </ligand>
</feature>
<feature type="domain" description="Lactate/malate dehydrogenase C-terminal" evidence="9">
    <location>
        <begin position="149"/>
        <end position="303"/>
    </location>
</feature>
<dbReference type="InterPro" id="IPR011275">
    <property type="entry name" value="Malate_DH_type3"/>
</dbReference>
<dbReference type="Gene3D" id="3.90.110.10">
    <property type="entry name" value="Lactate dehydrogenase/glycoside hydrolase, family 4, C-terminal"/>
    <property type="match status" value="1"/>
</dbReference>
<dbReference type="InterPro" id="IPR001557">
    <property type="entry name" value="L-lactate/malate_DH"/>
</dbReference>
<evidence type="ECO:0000313" key="11">
    <source>
        <dbReference type="Proteomes" id="UP000292855"/>
    </source>
</evidence>
<evidence type="ECO:0000259" key="8">
    <source>
        <dbReference type="Pfam" id="PF00056"/>
    </source>
</evidence>
<keyword evidence="2 4" id="KW-0560">Oxidoreductase</keyword>
<keyword evidence="1 4" id="KW-0816">Tricarboxylic acid cycle</keyword>
<gene>
    <name evidence="4" type="primary">mdh</name>
    <name evidence="10" type="ORF">EWE74_08140</name>
</gene>
<dbReference type="PRINTS" id="PR00086">
    <property type="entry name" value="LLDHDRGNASE"/>
</dbReference>
<evidence type="ECO:0000256" key="7">
    <source>
        <dbReference type="PIRSR" id="PIRSR000102-3"/>
    </source>
</evidence>
<dbReference type="OrthoDB" id="9802969at2"/>
<dbReference type="RefSeq" id="WP_130140971.1">
    <property type="nucleotide sequence ID" value="NZ_SGIT01000001.1"/>
</dbReference>
<dbReference type="NCBIfam" id="NF004863">
    <property type="entry name" value="PRK06223.1"/>
    <property type="match status" value="1"/>
</dbReference>
<dbReference type="GO" id="GO:0006089">
    <property type="term" value="P:lactate metabolic process"/>
    <property type="evidence" value="ECO:0007669"/>
    <property type="project" value="TreeGrafter"/>
</dbReference>
<dbReference type="HAMAP" id="MF_00487">
    <property type="entry name" value="Malate_dehydrog_3"/>
    <property type="match status" value="1"/>
</dbReference>
<organism evidence="10 11">
    <name type="scientific">Sphingobacterium corticibacterium</name>
    <dbReference type="NCBI Taxonomy" id="2484746"/>
    <lineage>
        <taxon>Bacteria</taxon>
        <taxon>Pseudomonadati</taxon>
        <taxon>Bacteroidota</taxon>
        <taxon>Sphingobacteriia</taxon>
        <taxon>Sphingobacteriales</taxon>
        <taxon>Sphingobacteriaceae</taxon>
        <taxon>Sphingobacterium</taxon>
    </lineage>
</organism>
<comment type="caution">
    <text evidence="10">The sequence shown here is derived from an EMBL/GenBank/DDBJ whole genome shotgun (WGS) entry which is preliminary data.</text>
</comment>
<feature type="binding site" evidence="4 6">
    <location>
        <position position="84"/>
    </location>
    <ligand>
        <name>substrate</name>
    </ligand>
</feature>
<dbReference type="Pfam" id="PF00056">
    <property type="entry name" value="Ldh_1_N"/>
    <property type="match status" value="1"/>
</dbReference>
<dbReference type="GO" id="GO:0004459">
    <property type="term" value="F:L-lactate dehydrogenase (NAD+) activity"/>
    <property type="evidence" value="ECO:0007669"/>
    <property type="project" value="TreeGrafter"/>
</dbReference>
<accession>A0A4Q6Y173</accession>
<evidence type="ECO:0000313" key="10">
    <source>
        <dbReference type="EMBL" id="RZF62746.1"/>
    </source>
</evidence>
<comment type="function">
    <text evidence="4">Catalyzes the reversible oxidation of malate to oxaloacetate.</text>
</comment>
<dbReference type="SUPFAM" id="SSF51735">
    <property type="entry name" value="NAD(P)-binding Rossmann-fold domains"/>
    <property type="match status" value="1"/>
</dbReference>
<feature type="binding site" evidence="4 7">
    <location>
        <begin position="9"/>
        <end position="14"/>
    </location>
    <ligand>
        <name>NAD(+)</name>
        <dbReference type="ChEBI" id="CHEBI:57540"/>
    </ligand>
</feature>
<feature type="binding site" evidence="4 7">
    <location>
        <position position="97"/>
    </location>
    <ligand>
        <name>NAD(+)</name>
        <dbReference type="ChEBI" id="CHEBI:57540"/>
    </ligand>
</feature>
<evidence type="ECO:0000256" key="1">
    <source>
        <dbReference type="ARBA" id="ARBA00022532"/>
    </source>
</evidence>
<dbReference type="Gene3D" id="3.40.50.720">
    <property type="entry name" value="NAD(P)-binding Rossmann-like Domain"/>
    <property type="match status" value="1"/>
</dbReference>
<dbReference type="AlphaFoldDB" id="A0A4Q6Y173"/>
<evidence type="ECO:0000256" key="5">
    <source>
        <dbReference type="PIRSR" id="PIRSR000102-1"/>
    </source>
</evidence>
<dbReference type="SUPFAM" id="SSF56327">
    <property type="entry name" value="LDH C-terminal domain-like"/>
    <property type="match status" value="1"/>
</dbReference>
<keyword evidence="3 4" id="KW-0520">NAD</keyword>
<evidence type="ECO:0000256" key="2">
    <source>
        <dbReference type="ARBA" id="ARBA00023002"/>
    </source>
</evidence>